<dbReference type="GO" id="GO:0005737">
    <property type="term" value="C:cytoplasm"/>
    <property type="evidence" value="ECO:0007669"/>
    <property type="project" value="TreeGrafter"/>
</dbReference>
<reference evidence="3" key="1">
    <citation type="submission" date="2023-10" db="EMBL/GenBank/DDBJ databases">
        <title>Genome assembly of Pristionchus species.</title>
        <authorList>
            <person name="Yoshida K."/>
            <person name="Sommer R.J."/>
        </authorList>
    </citation>
    <scope>NUCLEOTIDE SEQUENCE</scope>
    <source>
        <strain evidence="3">RS5133</strain>
    </source>
</reference>
<feature type="domain" description="Ribosomal RNA methyltransferase FtsJ" evidence="2">
    <location>
        <begin position="270"/>
        <end position="331"/>
    </location>
</feature>
<organism evidence="3 4">
    <name type="scientific">Pristionchus fissidentatus</name>
    <dbReference type="NCBI Taxonomy" id="1538716"/>
    <lineage>
        <taxon>Eukaryota</taxon>
        <taxon>Metazoa</taxon>
        <taxon>Ecdysozoa</taxon>
        <taxon>Nematoda</taxon>
        <taxon>Chromadorea</taxon>
        <taxon>Rhabditida</taxon>
        <taxon>Rhabditina</taxon>
        <taxon>Diplogasteromorpha</taxon>
        <taxon>Diplogasteroidea</taxon>
        <taxon>Neodiplogasteridae</taxon>
        <taxon>Pristionchus</taxon>
    </lineage>
</organism>
<dbReference type="EMBL" id="BTSY01000001">
    <property type="protein sequence ID" value="GMT10592.1"/>
    <property type="molecule type" value="Genomic_DNA"/>
</dbReference>
<dbReference type="PANTHER" id="PTHR16121:SF0">
    <property type="entry name" value="CAP-SPECIFIC MRNA (NUCLEOSIDE-2'-O-)-METHYLTRANSFERASE 1"/>
    <property type="match status" value="1"/>
</dbReference>
<evidence type="ECO:0000313" key="4">
    <source>
        <dbReference type="Proteomes" id="UP001432322"/>
    </source>
</evidence>
<keyword evidence="1" id="KW-0539">Nucleus</keyword>
<dbReference type="PANTHER" id="PTHR16121">
    <property type="entry name" value="CAP-SPECIFIC MRNA (NUCLEOSIDE-2'-O-)-METHYLTRANSFERASE 1-RELATED"/>
    <property type="match status" value="1"/>
</dbReference>
<dbReference type="InterPro" id="IPR050851">
    <property type="entry name" value="mRNA_Cap_2O-Ribose_MeTrfase"/>
</dbReference>
<dbReference type="GO" id="GO:0003676">
    <property type="term" value="F:nucleic acid binding"/>
    <property type="evidence" value="ECO:0007669"/>
    <property type="project" value="UniProtKB-UniRule"/>
</dbReference>
<dbReference type="GO" id="GO:0004483">
    <property type="term" value="F:methyltransferase cap1 activity"/>
    <property type="evidence" value="ECO:0007669"/>
    <property type="project" value="UniProtKB-UniRule"/>
</dbReference>
<keyword evidence="1" id="KW-0949">S-adenosyl-L-methionine</keyword>
<protein>
    <recommendedName>
        <fullName evidence="1">Cap-specific mRNA (nucleoside-2'-O-)-methyltransferase 1</fullName>
        <ecNumber evidence="1">2.1.1.57</ecNumber>
    </recommendedName>
    <alternativeName>
        <fullName evidence="1">Cap1 2'O-ribose methyltransferase 1</fullName>
    </alternativeName>
</protein>
<evidence type="ECO:0000313" key="3">
    <source>
        <dbReference type="EMBL" id="GMT10592.1"/>
    </source>
</evidence>
<dbReference type="SUPFAM" id="SSF56091">
    <property type="entry name" value="DNA ligase/mRNA capping enzyme, catalytic domain"/>
    <property type="match status" value="1"/>
</dbReference>
<dbReference type="GO" id="GO:0006370">
    <property type="term" value="P:7-methylguanosine mRNA capping"/>
    <property type="evidence" value="ECO:0007669"/>
    <property type="project" value="UniProtKB-UniRule"/>
</dbReference>
<keyword evidence="1" id="KW-0506">mRNA capping</keyword>
<evidence type="ECO:0000259" key="2">
    <source>
        <dbReference type="Pfam" id="PF01728"/>
    </source>
</evidence>
<keyword evidence="4" id="KW-1185">Reference proteome</keyword>
<sequence length="643" mass="73903">MGDEKRPPIEVVPQWIRATHESRERLLKSLEKDEWRAEIERKKATHSLADERLWCDDEKFDRLGKMKQSLSEFDSNAVEEVRMRSNPHEPLLANKIMFGRYSILLASIDRVFDFLLTDENIDDVVTKRPLDTRPRGKNIDRESELFYFAESQTLSVPFASQYIWLRKGFYNAKCYSPELAPTAPICCLTSHSLLDTVKRVGHQLRGQETLANPYEPAIKEAFTDLVMRGTRGEGVNLYAGFGMSTYAFPEYENGDQGTTELLFRDSYVGQLLYASSIVKAGGKAILHFLDSNTSLSMAVLYLAHIIFDRVSIYKPNMSRPSNAEKFLICDGLRSKEAKAIRKYLEASLERVRPDESLIRLIPDGVMEEDENFREYVIEALNQLADRQYRFMESYLRMLNDDSRENSHQKECLDKCLPYYLIPYATSDEMKNLSQELKQRRAEEILRNWIPEGTNYEDLLNSMSKGHSKMNQQSFKKKLESRSSLLVTPCADSVTTLIVVTNNGIEFWSGEKGKWIEMSKLTTTLPPDTVLIGDVIEANNGRSLIVRIIDVGVIFGDDISTLPFKKRLKAAEKVVEACRKDGARQDVHISVAHYESVDQSWRPNLIPDRVTEDPIYFMKRKIRLIEDSSTSFYSMINGENAWEI</sequence>
<name>A0AAV5UVG8_9BILA</name>
<dbReference type="Gene3D" id="3.40.50.12760">
    <property type="match status" value="1"/>
</dbReference>
<dbReference type="GO" id="GO:0032259">
    <property type="term" value="P:methylation"/>
    <property type="evidence" value="ECO:0007669"/>
    <property type="project" value="UniProtKB-KW"/>
</dbReference>
<dbReference type="AlphaFoldDB" id="A0AAV5UVG8"/>
<keyword evidence="1" id="KW-0808">Transferase</keyword>
<dbReference type="Proteomes" id="UP001432322">
    <property type="component" value="Unassembled WGS sequence"/>
</dbReference>
<evidence type="ECO:0000256" key="1">
    <source>
        <dbReference type="RuleBase" id="RU368012"/>
    </source>
</evidence>
<dbReference type="Pfam" id="PF01728">
    <property type="entry name" value="FtsJ"/>
    <property type="match status" value="1"/>
</dbReference>
<comment type="catalytic activity">
    <reaction evidence="1">
        <text>a 5'-end (N(7)-methyl 5'-triphosphoguanosine)-ribonucleoside in mRNA + S-adenosyl-L-methionine = a 5'-end (N(7)-methyl 5'-triphosphoguanosine)-(2'-O-methyl-ribonucleoside) in mRNA + S-adenosyl-L-homocysteine + H(+)</text>
        <dbReference type="Rhea" id="RHEA:67020"/>
        <dbReference type="Rhea" id="RHEA-COMP:17167"/>
        <dbReference type="Rhea" id="RHEA-COMP:17168"/>
        <dbReference type="ChEBI" id="CHEBI:15378"/>
        <dbReference type="ChEBI" id="CHEBI:57856"/>
        <dbReference type="ChEBI" id="CHEBI:59789"/>
        <dbReference type="ChEBI" id="CHEBI:156461"/>
        <dbReference type="ChEBI" id="CHEBI:167609"/>
        <dbReference type="EC" id="2.1.1.57"/>
    </reaction>
</comment>
<dbReference type="InterPro" id="IPR002877">
    <property type="entry name" value="RNA_MeTrfase_FtsJ_dom"/>
</dbReference>
<keyword evidence="1" id="KW-0507">mRNA processing</keyword>
<dbReference type="GO" id="GO:0005634">
    <property type="term" value="C:nucleus"/>
    <property type="evidence" value="ECO:0007669"/>
    <property type="project" value="UniProtKB-SubCell"/>
</dbReference>
<accession>A0AAV5UVG8</accession>
<gene>
    <name evidence="3" type="ORF">PFISCL1PPCAC_1889</name>
</gene>
<comment type="function">
    <text evidence="1">S-adenosyl-L-methionine-dependent methyltransferase that mediates RNA cap1 2'-O-ribose methylation to the 5'-cap structure of RNAs. Methylates the ribose of the first nucleotide of a m(7)GpppG-capped mRNA to produce m(7)GpppNmp (cap1).</text>
</comment>
<keyword evidence="1" id="KW-0489">Methyltransferase</keyword>
<dbReference type="GO" id="GO:0016556">
    <property type="term" value="P:mRNA modification"/>
    <property type="evidence" value="ECO:0007669"/>
    <property type="project" value="UniProtKB-UniRule"/>
</dbReference>
<comment type="subcellular location">
    <subcellularLocation>
        <location evidence="1">Nucleus</location>
    </subcellularLocation>
</comment>
<proteinExistence type="predicted"/>
<dbReference type="EC" id="2.1.1.57" evidence="1"/>
<comment type="caution">
    <text evidence="3">The sequence shown here is derived from an EMBL/GenBank/DDBJ whole genome shotgun (WGS) entry which is preliminary data.</text>
</comment>